<feature type="transmembrane region" description="Helical" evidence="1">
    <location>
        <begin position="7"/>
        <end position="29"/>
    </location>
</feature>
<dbReference type="AlphaFoldDB" id="A0A0R1W4N2"/>
<organism evidence="2 3">
    <name type="scientific">Paucilactobacillus suebicus DSM 5007 = KCTC 3549</name>
    <dbReference type="NCBI Taxonomy" id="1423807"/>
    <lineage>
        <taxon>Bacteria</taxon>
        <taxon>Bacillati</taxon>
        <taxon>Bacillota</taxon>
        <taxon>Bacilli</taxon>
        <taxon>Lactobacillales</taxon>
        <taxon>Lactobacillaceae</taxon>
        <taxon>Paucilactobacillus</taxon>
    </lineage>
</organism>
<gene>
    <name evidence="2" type="ORF">FD16_GL001064</name>
</gene>
<name>A0A0R1W4N2_9LACO</name>
<evidence type="ECO:0000313" key="3">
    <source>
        <dbReference type="Proteomes" id="UP000051820"/>
    </source>
</evidence>
<evidence type="ECO:0000256" key="1">
    <source>
        <dbReference type="SAM" id="Phobius"/>
    </source>
</evidence>
<dbReference type="STRING" id="1423807.FD16_GL001064"/>
<dbReference type="EMBL" id="AZGF01000024">
    <property type="protein sequence ID" value="KRM10868.1"/>
    <property type="molecule type" value="Genomic_DNA"/>
</dbReference>
<dbReference type="RefSeq" id="WP_010623093.1">
    <property type="nucleotide sequence ID" value="NZ_AZGF01000024.1"/>
</dbReference>
<keyword evidence="1" id="KW-1133">Transmembrane helix</keyword>
<dbReference type="Proteomes" id="UP000051820">
    <property type="component" value="Unassembled WGS sequence"/>
</dbReference>
<protein>
    <submittedName>
        <fullName evidence="2">Uncharacterized protein</fullName>
    </submittedName>
</protein>
<keyword evidence="1" id="KW-0812">Transmembrane</keyword>
<feature type="transmembrane region" description="Helical" evidence="1">
    <location>
        <begin position="35"/>
        <end position="56"/>
    </location>
</feature>
<dbReference type="PATRIC" id="fig|1423807.3.peg.1083"/>
<reference evidence="2 3" key="1">
    <citation type="journal article" date="2015" name="Genome Announc.">
        <title>Expanding the biotechnology potential of lactobacilli through comparative genomics of 213 strains and associated genera.</title>
        <authorList>
            <person name="Sun Z."/>
            <person name="Harris H.M."/>
            <person name="McCann A."/>
            <person name="Guo C."/>
            <person name="Argimon S."/>
            <person name="Zhang W."/>
            <person name="Yang X."/>
            <person name="Jeffery I.B."/>
            <person name="Cooney J.C."/>
            <person name="Kagawa T.F."/>
            <person name="Liu W."/>
            <person name="Song Y."/>
            <person name="Salvetti E."/>
            <person name="Wrobel A."/>
            <person name="Rasinkangas P."/>
            <person name="Parkhill J."/>
            <person name="Rea M.C."/>
            <person name="O'Sullivan O."/>
            <person name="Ritari J."/>
            <person name="Douillard F.P."/>
            <person name="Paul Ross R."/>
            <person name="Yang R."/>
            <person name="Briner A.E."/>
            <person name="Felis G.E."/>
            <person name="de Vos W.M."/>
            <person name="Barrangou R."/>
            <person name="Klaenhammer T.R."/>
            <person name="Caufield P.W."/>
            <person name="Cui Y."/>
            <person name="Zhang H."/>
            <person name="O'Toole P.W."/>
        </authorList>
    </citation>
    <scope>NUCLEOTIDE SEQUENCE [LARGE SCALE GENOMIC DNA]</scope>
    <source>
        <strain evidence="2 3">DSM 5007</strain>
    </source>
</reference>
<sequence>MSKSLIALVLIVPILVFAIIVWMTMAHIITGWLLIVVWIVGFIMATAATTAVMTIAKLQKYEDDKEDED</sequence>
<evidence type="ECO:0000313" key="2">
    <source>
        <dbReference type="EMBL" id="KRM10868.1"/>
    </source>
</evidence>
<keyword evidence="3" id="KW-1185">Reference proteome</keyword>
<proteinExistence type="predicted"/>
<keyword evidence="1" id="KW-0472">Membrane</keyword>
<comment type="caution">
    <text evidence="2">The sequence shown here is derived from an EMBL/GenBank/DDBJ whole genome shotgun (WGS) entry which is preliminary data.</text>
</comment>
<accession>A0A0R1W4N2</accession>